<evidence type="ECO:0000313" key="1">
    <source>
        <dbReference type="EMBL" id="MBI4210356.1"/>
    </source>
</evidence>
<dbReference type="Proteomes" id="UP000732298">
    <property type="component" value="Unassembled WGS sequence"/>
</dbReference>
<dbReference type="InterPro" id="IPR024072">
    <property type="entry name" value="DHFR-like_dom_sf"/>
</dbReference>
<evidence type="ECO:0000313" key="2">
    <source>
        <dbReference type="Proteomes" id="UP000732298"/>
    </source>
</evidence>
<name>A0A8T3YM29_9ARCH</name>
<accession>A0A8T3YM29</accession>
<comment type="caution">
    <text evidence="1">The sequence shown here is derived from an EMBL/GenBank/DDBJ whole genome shotgun (WGS) entry which is preliminary data.</text>
</comment>
<dbReference type="Gene3D" id="3.40.430.10">
    <property type="entry name" value="Dihydrofolate Reductase, subunit A"/>
    <property type="match status" value="1"/>
</dbReference>
<dbReference type="PANTHER" id="PTHR38011">
    <property type="entry name" value="DIHYDROFOLATE REDUCTASE FAMILY PROTEIN (AFU_ORTHOLOGUE AFUA_8G06820)"/>
    <property type="match status" value="1"/>
</dbReference>
<proteinExistence type="predicted"/>
<organism evidence="1 2">
    <name type="scientific">Candidatus Iainarchaeum sp</name>
    <dbReference type="NCBI Taxonomy" id="3101447"/>
    <lineage>
        <taxon>Archaea</taxon>
        <taxon>Candidatus Iainarchaeota</taxon>
        <taxon>Candidatus Iainarchaeia</taxon>
        <taxon>Candidatus Iainarchaeales</taxon>
        <taxon>Candidatus Iainarchaeaceae</taxon>
        <taxon>Candidatus Iainarchaeum</taxon>
    </lineage>
</organism>
<dbReference type="InterPro" id="IPR050765">
    <property type="entry name" value="Riboflavin_Biosynth_HTPR"/>
</dbReference>
<gene>
    <name evidence="1" type="ORF">HY544_02510</name>
</gene>
<protein>
    <recommendedName>
        <fullName evidence="3">Dihydrofolate reductase</fullName>
    </recommendedName>
</protein>
<sequence length="171" mass="19506">MKRKYSIVAATTLDGCIARYPGHKSGWTSKEDKQHLHSLEDRADVLLLASRTYNLARKFLRKRNCLIMTRKVKNVRIAGKKEVYINPSGKSIEGYVREKGYKKICVLGGRAAYDYCMEHGLVDDIYLTIEPIAFGSGIGMFSARVPDMEFILISMKKLNSRGTLLLHYRKK</sequence>
<evidence type="ECO:0008006" key="3">
    <source>
        <dbReference type="Google" id="ProtNLM"/>
    </source>
</evidence>
<dbReference type="SUPFAM" id="SSF53597">
    <property type="entry name" value="Dihydrofolate reductase-like"/>
    <property type="match status" value="1"/>
</dbReference>
<reference evidence="1" key="1">
    <citation type="submission" date="2020-07" db="EMBL/GenBank/DDBJ databases">
        <title>Huge and variable diversity of episymbiotic CPR bacteria and DPANN archaea in groundwater ecosystems.</title>
        <authorList>
            <person name="He C.Y."/>
            <person name="Keren R."/>
            <person name="Whittaker M."/>
            <person name="Farag I.F."/>
            <person name="Doudna J."/>
            <person name="Cate J.H.D."/>
            <person name="Banfield J.F."/>
        </authorList>
    </citation>
    <scope>NUCLEOTIDE SEQUENCE</scope>
    <source>
        <strain evidence="1">NC_groundwater_1296_Ag_S-0.2um_52_80</strain>
    </source>
</reference>
<dbReference type="AlphaFoldDB" id="A0A8T3YM29"/>
<dbReference type="EMBL" id="JACQPB010000032">
    <property type="protein sequence ID" value="MBI4210356.1"/>
    <property type="molecule type" value="Genomic_DNA"/>
</dbReference>